<dbReference type="PATRIC" id="fig|159743.3.peg.3638"/>
<protein>
    <submittedName>
        <fullName evidence="5">Siderophore biosynthesis protein SbnG</fullName>
    </submittedName>
</protein>
<dbReference type="GO" id="GO:0046872">
    <property type="term" value="F:metal ion binding"/>
    <property type="evidence" value="ECO:0007669"/>
    <property type="project" value="UniProtKB-KW"/>
</dbReference>
<sequence>MLTVNRLQEKLRTGQEVVGLIASIPAALTVEMIGHAGYDFVIIDMEHVMVNPETVEHMIRAAEAAQITPLVRVPEVDAKEILRVLDSGAQGIVVPHVESREQMEMLVQAAKYSPEGKRSLNSGRPAAFGKGNLVDYMNQANEQIMLVPMIESGLGVERVADILSVPGIGMVLEGAADLSQSYGVPWQTDATIVQEGLQRVFEASREAGIPYCAIPRRDGEYNAWVEKGVHAFVLGDERGIAFRALQKRRSDLR</sequence>
<dbReference type="SUPFAM" id="SSF51621">
    <property type="entry name" value="Phosphoenolpyruvate/pyruvate domain"/>
    <property type="match status" value="1"/>
</dbReference>
<organism evidence="5 6">
    <name type="scientific">Paenibacillus terrae</name>
    <dbReference type="NCBI Taxonomy" id="159743"/>
    <lineage>
        <taxon>Bacteria</taxon>
        <taxon>Bacillati</taxon>
        <taxon>Bacillota</taxon>
        <taxon>Bacilli</taxon>
        <taxon>Bacillales</taxon>
        <taxon>Paenibacillaceae</taxon>
        <taxon>Paenibacillus</taxon>
    </lineage>
</organism>
<evidence type="ECO:0000313" key="5">
    <source>
        <dbReference type="EMBL" id="KJD44559.1"/>
    </source>
</evidence>
<accession>A0A0D7WZZ8</accession>
<dbReference type="GO" id="GO:0016832">
    <property type="term" value="F:aldehyde-lyase activity"/>
    <property type="evidence" value="ECO:0007669"/>
    <property type="project" value="TreeGrafter"/>
</dbReference>
<dbReference type="PANTHER" id="PTHR30502">
    <property type="entry name" value="2-KETO-3-DEOXY-L-RHAMNONATE ALDOLASE"/>
    <property type="match status" value="1"/>
</dbReference>
<keyword evidence="6" id="KW-1185">Reference proteome</keyword>
<dbReference type="GO" id="GO:0005737">
    <property type="term" value="C:cytoplasm"/>
    <property type="evidence" value="ECO:0007669"/>
    <property type="project" value="TreeGrafter"/>
</dbReference>
<proteinExistence type="inferred from homology"/>
<dbReference type="OrthoDB" id="86160at2"/>
<evidence type="ECO:0000256" key="3">
    <source>
        <dbReference type="ARBA" id="ARBA00023239"/>
    </source>
</evidence>
<evidence type="ECO:0000313" key="6">
    <source>
        <dbReference type="Proteomes" id="UP000032534"/>
    </source>
</evidence>
<evidence type="ECO:0000259" key="4">
    <source>
        <dbReference type="Pfam" id="PF03328"/>
    </source>
</evidence>
<keyword evidence="3" id="KW-0456">Lyase</keyword>
<keyword evidence="2" id="KW-0479">Metal-binding</keyword>
<dbReference type="Pfam" id="PF03328">
    <property type="entry name" value="HpcH_HpaI"/>
    <property type="match status" value="1"/>
</dbReference>
<dbReference type="Proteomes" id="UP000032534">
    <property type="component" value="Unassembled WGS sequence"/>
</dbReference>
<dbReference type="PANTHER" id="PTHR30502:SF0">
    <property type="entry name" value="PHOSPHOENOLPYRUVATE CARBOXYLASE FAMILY PROTEIN"/>
    <property type="match status" value="1"/>
</dbReference>
<comment type="caution">
    <text evidence="5">The sequence shown here is derived from an EMBL/GenBank/DDBJ whole genome shotgun (WGS) entry which is preliminary data.</text>
</comment>
<evidence type="ECO:0000256" key="2">
    <source>
        <dbReference type="ARBA" id="ARBA00022723"/>
    </source>
</evidence>
<dbReference type="InterPro" id="IPR050251">
    <property type="entry name" value="HpcH-HpaI_aldolase"/>
</dbReference>
<dbReference type="RefSeq" id="WP_044647152.1">
    <property type="nucleotide sequence ID" value="NZ_JTHP01000033.1"/>
</dbReference>
<dbReference type="InterPro" id="IPR005000">
    <property type="entry name" value="Aldolase/citrate-lyase_domain"/>
</dbReference>
<comment type="similarity">
    <text evidence="1">Belongs to the HpcH/HpaI aldolase family.</text>
</comment>
<dbReference type="InterPro" id="IPR015813">
    <property type="entry name" value="Pyrv/PenolPyrv_kinase-like_dom"/>
</dbReference>
<reference evidence="5 6" key="1">
    <citation type="submission" date="2014-11" db="EMBL/GenBank/DDBJ databases">
        <title>Draft Genome Sequences of Paenibacillus polymyxa NRRL B-30509 and Paenibacillus terrae NRRL B-30644, Strains from a Poultry Environment that Produce Tridecaptin A and Paenicidins.</title>
        <authorList>
            <person name="van Belkum M.J."/>
            <person name="Lohans C.T."/>
            <person name="Vederas J.C."/>
        </authorList>
    </citation>
    <scope>NUCLEOTIDE SEQUENCE [LARGE SCALE GENOMIC DNA]</scope>
    <source>
        <strain evidence="5 6">NRRL B-30644</strain>
    </source>
</reference>
<dbReference type="AlphaFoldDB" id="A0A0D7WZZ8"/>
<name>A0A0D7WZZ8_9BACL</name>
<dbReference type="Gene3D" id="3.20.20.60">
    <property type="entry name" value="Phosphoenolpyruvate-binding domains"/>
    <property type="match status" value="1"/>
</dbReference>
<feature type="domain" description="HpcH/HpaI aldolase/citrate lyase" evidence="4">
    <location>
        <begin position="28"/>
        <end position="211"/>
    </location>
</feature>
<evidence type="ECO:0000256" key="1">
    <source>
        <dbReference type="ARBA" id="ARBA00005568"/>
    </source>
</evidence>
<dbReference type="EMBL" id="JTHP01000033">
    <property type="protein sequence ID" value="KJD44559.1"/>
    <property type="molecule type" value="Genomic_DNA"/>
</dbReference>
<gene>
    <name evidence="5" type="ORF">QD47_16365</name>
</gene>
<dbReference type="InterPro" id="IPR040442">
    <property type="entry name" value="Pyrv_kinase-like_dom_sf"/>
</dbReference>